<reference evidence="1" key="1">
    <citation type="submission" date="2021-06" db="EMBL/GenBank/DDBJ databases">
        <authorList>
            <person name="Kallberg Y."/>
            <person name="Tangrot J."/>
            <person name="Rosling A."/>
        </authorList>
    </citation>
    <scope>NUCLEOTIDE SEQUENCE</scope>
    <source>
        <strain evidence="1">IA702</strain>
    </source>
</reference>
<dbReference type="AlphaFoldDB" id="A0A9N9H2R6"/>
<gene>
    <name evidence="1" type="ORF">POCULU_LOCUS9831</name>
</gene>
<feature type="non-terminal residue" evidence="1">
    <location>
        <position position="75"/>
    </location>
</feature>
<dbReference type="Proteomes" id="UP000789572">
    <property type="component" value="Unassembled WGS sequence"/>
</dbReference>
<evidence type="ECO:0000313" key="2">
    <source>
        <dbReference type="Proteomes" id="UP000789572"/>
    </source>
</evidence>
<proteinExistence type="predicted"/>
<name>A0A9N9H2R6_9GLOM</name>
<sequence length="75" mass="7714">MTAYAQSPQSTGFNVLSDSPCYPDGPGAGSPITISAGSRGVIACQVSSSGVLWDYFIDWGCYINDNPVDTCGTSG</sequence>
<accession>A0A9N9H2R6</accession>
<evidence type="ECO:0000313" key="1">
    <source>
        <dbReference type="EMBL" id="CAG8648768.1"/>
    </source>
</evidence>
<comment type="caution">
    <text evidence="1">The sequence shown here is derived from an EMBL/GenBank/DDBJ whole genome shotgun (WGS) entry which is preliminary data.</text>
</comment>
<keyword evidence="2" id="KW-1185">Reference proteome</keyword>
<dbReference type="EMBL" id="CAJVPJ010004126">
    <property type="protein sequence ID" value="CAG8648768.1"/>
    <property type="molecule type" value="Genomic_DNA"/>
</dbReference>
<organism evidence="1 2">
    <name type="scientific">Paraglomus occultum</name>
    <dbReference type="NCBI Taxonomy" id="144539"/>
    <lineage>
        <taxon>Eukaryota</taxon>
        <taxon>Fungi</taxon>
        <taxon>Fungi incertae sedis</taxon>
        <taxon>Mucoromycota</taxon>
        <taxon>Glomeromycotina</taxon>
        <taxon>Glomeromycetes</taxon>
        <taxon>Paraglomerales</taxon>
        <taxon>Paraglomeraceae</taxon>
        <taxon>Paraglomus</taxon>
    </lineage>
</organism>
<protein>
    <submittedName>
        <fullName evidence="1">7724_t:CDS:1</fullName>
    </submittedName>
</protein>